<evidence type="ECO:0000313" key="1">
    <source>
        <dbReference type="EMBL" id="XAI71074.1"/>
    </source>
</evidence>
<protein>
    <submittedName>
        <fullName evidence="1">Uncharacterized protein</fullName>
    </submittedName>
</protein>
<gene>
    <name evidence="1" type="ORF">Cygsa01_00028</name>
</gene>
<name>A0AAU6W4E6_9VIRU</name>
<organism evidence="1">
    <name type="scientific">Pseudomonas phage Cygsa01</name>
    <dbReference type="NCBI Taxonomy" id="3138529"/>
    <lineage>
        <taxon>Viruses</taxon>
    </lineage>
</organism>
<dbReference type="EMBL" id="PP179332">
    <property type="protein sequence ID" value="XAI71074.1"/>
    <property type="molecule type" value="Genomic_DNA"/>
</dbReference>
<proteinExistence type="predicted"/>
<sequence length="167" mass="18895">MGAILDWTLLTVEEKESMSITLQMETIKHRMIDKRKASAKVKAAARRQAMSANKDDAVQEMLSTLQASDDLQGRVFINRTDVNYVPHGRDKEDLVVYINVSDVDKPVRVFLYSSNASVRVSEVADALNMYYTRIDESKCHAQQSVMTGVEFKMVARLLHDLDTMHVG</sequence>
<reference evidence="1" key="1">
    <citation type="journal article" date="2024" name="J. Gen. Virol.">
        <title>Novel phages of Pseudomonas syringae unveil numerous potential auxiliary metabolic genes.</title>
        <authorList>
            <person name="Feltin C."/>
            <person name="Garneau J.R."/>
            <person name="Morris C.E."/>
            <person name="Berard A."/>
            <person name="Torres-Barcelo C."/>
        </authorList>
    </citation>
    <scope>NUCLEOTIDE SEQUENCE</scope>
</reference>
<accession>A0AAU6W4E6</accession>